<dbReference type="HOGENOM" id="CLU_069585_2_0_11"/>
<feature type="active site" description="Proton donor/acceptor" evidence="6">
    <location>
        <position position="214"/>
    </location>
</feature>
<sequence>MEPTDRTRRPAPSPPAPPALPPLLPVAAPSRRALLLGAGTLGAGIALGTGAAAAAPPTLRRGDRGAGVKSLQQDLADLRYWLGAVDGSFGHNTQQAVYALQKAAGLAKDGVVGPKTYSALSRGVQPKRRITSGVGVEVALGSQLLIATTKGRLAYILNTSTGSGERYYSGGRWKTATTPKGDFQMYSLYSSGWQSGPLGNLYRPGYYDRGWAIHGSTSIPTYPASHGCCRISVRATDMLWKASWFVKGRRVLIY</sequence>
<evidence type="ECO:0000256" key="4">
    <source>
        <dbReference type="ARBA" id="ARBA00022984"/>
    </source>
</evidence>
<dbReference type="InterPro" id="IPR002477">
    <property type="entry name" value="Peptidoglycan-bd-like"/>
</dbReference>
<dbReference type="InterPro" id="IPR005490">
    <property type="entry name" value="LD_TPept_cat_dom"/>
</dbReference>
<evidence type="ECO:0000256" key="6">
    <source>
        <dbReference type="PROSITE-ProRule" id="PRU01373"/>
    </source>
</evidence>
<reference evidence="10 11" key="1">
    <citation type="journal article" date="2009" name="Stand. Genomic Sci.">
        <title>Complete genome sequence of Brachybacterium faecium type strain (Schefferle 6-10).</title>
        <authorList>
            <person name="Lapidus A."/>
            <person name="Pukall R."/>
            <person name="Labuttii K."/>
            <person name="Copeland A."/>
            <person name="Del Rio T.G."/>
            <person name="Nolan M."/>
            <person name="Chen F."/>
            <person name="Lucas S."/>
            <person name="Tice H."/>
            <person name="Cheng J.F."/>
            <person name="Bruce D."/>
            <person name="Goodwin L."/>
            <person name="Pitluck S."/>
            <person name="Rohde M."/>
            <person name="Goker M."/>
            <person name="Pati A."/>
            <person name="Ivanova N."/>
            <person name="Mavrommatis K."/>
            <person name="Chen A."/>
            <person name="Palaniappan K."/>
            <person name="D'haeseleer P."/>
            <person name="Chain P."/>
            <person name="Bristow J."/>
            <person name="Eisen J.A."/>
            <person name="Markowitz V."/>
            <person name="Hugenholtz P."/>
            <person name="Kyrpides N.C."/>
            <person name="Klenk H.P."/>
        </authorList>
    </citation>
    <scope>NUCLEOTIDE SEQUENCE [LARGE SCALE GENOMIC DNA]</scope>
    <source>
        <strain evidence="11">ATCC 43885 / DSM 4810 / JCM 11609 / LMG 19847 / NBRC 14762 / NCIMB 9860 / 6-10</strain>
    </source>
</reference>
<protein>
    <submittedName>
        <fullName evidence="10">Putative peptidoglycan-binding domain-containing protein</fullName>
    </submittedName>
</protein>
<keyword evidence="2" id="KW-0808">Transferase</keyword>
<dbReference type="InterPro" id="IPR036365">
    <property type="entry name" value="PGBD-like_sf"/>
</dbReference>
<feature type="domain" description="L,D-TPase catalytic" evidence="9">
    <location>
        <begin position="134"/>
        <end position="254"/>
    </location>
</feature>
<keyword evidence="5 6" id="KW-0961">Cell wall biogenesis/degradation</keyword>
<dbReference type="Proteomes" id="UP000001919">
    <property type="component" value="Chromosome"/>
</dbReference>
<dbReference type="InterPro" id="IPR038063">
    <property type="entry name" value="Transpep_catalytic_dom"/>
</dbReference>
<dbReference type="InterPro" id="IPR006311">
    <property type="entry name" value="TAT_signal"/>
</dbReference>
<name>C7MH16_BRAFD</name>
<dbReference type="KEGG" id="bfa:Bfae_26920"/>
<dbReference type="PROSITE" id="PS52029">
    <property type="entry name" value="LD_TPASE"/>
    <property type="match status" value="1"/>
</dbReference>
<dbReference type="Gene3D" id="2.40.440.10">
    <property type="entry name" value="L,D-transpeptidase catalytic domain-like"/>
    <property type="match status" value="1"/>
</dbReference>
<dbReference type="GO" id="GO:0071555">
    <property type="term" value="P:cell wall organization"/>
    <property type="evidence" value="ECO:0007669"/>
    <property type="project" value="UniProtKB-UniRule"/>
</dbReference>
<organism evidence="10 11">
    <name type="scientific">Brachybacterium faecium (strain ATCC 43885 / DSM 4810 / JCM 11609 / LMG 19847 / NBRC 14762 / NCIMB 9860 / 6-10)</name>
    <dbReference type="NCBI Taxonomy" id="446465"/>
    <lineage>
        <taxon>Bacteria</taxon>
        <taxon>Bacillati</taxon>
        <taxon>Actinomycetota</taxon>
        <taxon>Actinomycetes</taxon>
        <taxon>Micrococcales</taxon>
        <taxon>Dermabacteraceae</taxon>
        <taxon>Brachybacterium</taxon>
    </lineage>
</organism>
<feature type="transmembrane region" description="Helical" evidence="8">
    <location>
        <begin position="33"/>
        <end position="55"/>
    </location>
</feature>
<dbReference type="GO" id="GO:0009252">
    <property type="term" value="P:peptidoglycan biosynthetic process"/>
    <property type="evidence" value="ECO:0007669"/>
    <property type="project" value="UniProtKB-UniPathway"/>
</dbReference>
<accession>C7MH16</accession>
<dbReference type="OrthoDB" id="9810670at2"/>
<evidence type="ECO:0000313" key="11">
    <source>
        <dbReference type="Proteomes" id="UP000001919"/>
    </source>
</evidence>
<evidence type="ECO:0000256" key="8">
    <source>
        <dbReference type="SAM" id="Phobius"/>
    </source>
</evidence>
<dbReference type="SUPFAM" id="SSF47090">
    <property type="entry name" value="PGBD-like"/>
    <property type="match status" value="1"/>
</dbReference>
<keyword evidence="8" id="KW-0472">Membrane</keyword>
<keyword evidence="4 6" id="KW-0573">Peptidoglycan synthesis</keyword>
<keyword evidence="8" id="KW-1133">Transmembrane helix</keyword>
<evidence type="ECO:0000256" key="1">
    <source>
        <dbReference type="ARBA" id="ARBA00004752"/>
    </source>
</evidence>
<dbReference type="AlphaFoldDB" id="C7MH16"/>
<dbReference type="eggNOG" id="COG3409">
    <property type="taxonomic scope" value="Bacteria"/>
</dbReference>
<dbReference type="Pfam" id="PF03734">
    <property type="entry name" value="YkuD"/>
    <property type="match status" value="1"/>
</dbReference>
<evidence type="ECO:0000256" key="2">
    <source>
        <dbReference type="ARBA" id="ARBA00022679"/>
    </source>
</evidence>
<dbReference type="GO" id="GO:0008360">
    <property type="term" value="P:regulation of cell shape"/>
    <property type="evidence" value="ECO:0007669"/>
    <property type="project" value="UniProtKB-UniRule"/>
</dbReference>
<feature type="region of interest" description="Disordered" evidence="7">
    <location>
        <begin position="1"/>
        <end position="22"/>
    </location>
</feature>
<evidence type="ECO:0000256" key="5">
    <source>
        <dbReference type="ARBA" id="ARBA00023316"/>
    </source>
</evidence>
<dbReference type="STRING" id="446465.Bfae_26920"/>
<proteinExistence type="predicted"/>
<dbReference type="Gene3D" id="1.10.101.10">
    <property type="entry name" value="PGBD-like superfamily/PGBD"/>
    <property type="match status" value="1"/>
</dbReference>
<dbReference type="UniPathway" id="UPA00219"/>
<keyword evidence="11" id="KW-1185">Reference proteome</keyword>
<dbReference type="GO" id="GO:0016740">
    <property type="term" value="F:transferase activity"/>
    <property type="evidence" value="ECO:0007669"/>
    <property type="project" value="UniProtKB-KW"/>
</dbReference>
<comment type="pathway">
    <text evidence="1 6">Cell wall biogenesis; peptidoglycan biosynthesis.</text>
</comment>
<keyword evidence="3 6" id="KW-0133">Cell shape</keyword>
<dbReference type="eggNOG" id="COG1376">
    <property type="taxonomic scope" value="Bacteria"/>
</dbReference>
<feature type="active site" description="Nucleophile" evidence="6">
    <location>
        <position position="228"/>
    </location>
</feature>
<evidence type="ECO:0000313" key="10">
    <source>
        <dbReference type="EMBL" id="ACU86464.1"/>
    </source>
</evidence>
<feature type="compositionally biased region" description="Pro residues" evidence="7">
    <location>
        <begin position="11"/>
        <end position="22"/>
    </location>
</feature>
<dbReference type="InterPro" id="IPR036366">
    <property type="entry name" value="PGBDSf"/>
</dbReference>
<dbReference type="Pfam" id="PF01471">
    <property type="entry name" value="PG_binding_1"/>
    <property type="match status" value="1"/>
</dbReference>
<dbReference type="PROSITE" id="PS51318">
    <property type="entry name" value="TAT"/>
    <property type="match status" value="1"/>
</dbReference>
<evidence type="ECO:0000256" key="3">
    <source>
        <dbReference type="ARBA" id="ARBA00022960"/>
    </source>
</evidence>
<evidence type="ECO:0000256" key="7">
    <source>
        <dbReference type="SAM" id="MobiDB-lite"/>
    </source>
</evidence>
<keyword evidence="8" id="KW-0812">Transmembrane</keyword>
<gene>
    <name evidence="10" type="ordered locus">Bfae_26920</name>
</gene>
<dbReference type="CDD" id="cd16913">
    <property type="entry name" value="YkuD_like"/>
    <property type="match status" value="1"/>
</dbReference>
<dbReference type="PATRIC" id="fig|446465.5.peg.2657"/>
<evidence type="ECO:0000259" key="9">
    <source>
        <dbReference type="PROSITE" id="PS52029"/>
    </source>
</evidence>
<dbReference type="EMBL" id="CP001643">
    <property type="protein sequence ID" value="ACU86464.1"/>
    <property type="molecule type" value="Genomic_DNA"/>
</dbReference>
<dbReference type="SUPFAM" id="SSF141523">
    <property type="entry name" value="L,D-transpeptidase catalytic domain-like"/>
    <property type="match status" value="1"/>
</dbReference>